<dbReference type="SUPFAM" id="SSF56112">
    <property type="entry name" value="Protein kinase-like (PK-like)"/>
    <property type="match status" value="1"/>
</dbReference>
<reference evidence="3" key="1">
    <citation type="submission" date="2016-10" db="EMBL/GenBank/DDBJ databases">
        <authorList>
            <person name="Varghese N."/>
            <person name="Submissions S."/>
        </authorList>
    </citation>
    <scope>NUCLEOTIDE SEQUENCE [LARGE SCALE GENOMIC DNA]</scope>
    <source>
        <strain evidence="3">DSM 3384</strain>
    </source>
</reference>
<feature type="domain" description="Protein kinase" evidence="1">
    <location>
        <begin position="1"/>
        <end position="226"/>
    </location>
</feature>
<dbReference type="Gene3D" id="1.10.510.10">
    <property type="entry name" value="Transferase(Phosphotransferase) domain 1"/>
    <property type="match status" value="1"/>
</dbReference>
<organism evidence="2 3">
    <name type="scientific">Desulfobacula phenolica</name>
    <dbReference type="NCBI Taxonomy" id="90732"/>
    <lineage>
        <taxon>Bacteria</taxon>
        <taxon>Pseudomonadati</taxon>
        <taxon>Thermodesulfobacteriota</taxon>
        <taxon>Desulfobacteria</taxon>
        <taxon>Desulfobacterales</taxon>
        <taxon>Desulfobacteraceae</taxon>
        <taxon>Desulfobacula</taxon>
    </lineage>
</organism>
<dbReference type="RefSeq" id="WP_139168956.1">
    <property type="nucleotide sequence ID" value="NZ_FNLL01000001.1"/>
</dbReference>
<dbReference type="Proteomes" id="UP000199608">
    <property type="component" value="Unassembled WGS sequence"/>
</dbReference>
<keyword evidence="2" id="KW-0808">Transferase</keyword>
<evidence type="ECO:0000313" key="2">
    <source>
        <dbReference type="EMBL" id="SDT84208.1"/>
    </source>
</evidence>
<gene>
    <name evidence="2" type="ORF">SAMN04487931_101160</name>
</gene>
<evidence type="ECO:0000259" key="1">
    <source>
        <dbReference type="PROSITE" id="PS50011"/>
    </source>
</evidence>
<dbReference type="InterPro" id="IPR000719">
    <property type="entry name" value="Prot_kinase_dom"/>
</dbReference>
<dbReference type="EMBL" id="FNLL01000001">
    <property type="protein sequence ID" value="SDT84208.1"/>
    <property type="molecule type" value="Genomic_DNA"/>
</dbReference>
<dbReference type="InterPro" id="IPR011009">
    <property type="entry name" value="Kinase-like_dom_sf"/>
</dbReference>
<evidence type="ECO:0000313" key="3">
    <source>
        <dbReference type="Proteomes" id="UP000199608"/>
    </source>
</evidence>
<protein>
    <submittedName>
        <fullName evidence="2">3-deoxy-D-manno-octulosonic acid kinase</fullName>
    </submittedName>
</protein>
<accession>A0A1H2DPB4</accession>
<dbReference type="GO" id="GO:0005524">
    <property type="term" value="F:ATP binding"/>
    <property type="evidence" value="ECO:0007669"/>
    <property type="project" value="InterPro"/>
</dbReference>
<dbReference type="AlphaFoldDB" id="A0A1H2DPB4"/>
<dbReference type="GO" id="GO:0004672">
    <property type="term" value="F:protein kinase activity"/>
    <property type="evidence" value="ECO:0007669"/>
    <property type="project" value="InterPro"/>
</dbReference>
<proteinExistence type="predicted"/>
<dbReference type="Pfam" id="PF06293">
    <property type="entry name" value="Kdo"/>
    <property type="match status" value="1"/>
</dbReference>
<name>A0A1H2DPB4_9BACT</name>
<dbReference type="PROSITE" id="PS50011">
    <property type="entry name" value="PROTEIN_KINASE_DOM"/>
    <property type="match status" value="1"/>
</dbReference>
<keyword evidence="2" id="KW-0418">Kinase</keyword>
<sequence>MSKIYTMVHRSYSFCCRHYLKTASLDMLINIFKSTSKDETAILEGRVAPRFEVLPEAGPVVIKAYKRGGLISRINNDRYLKIGQIRSRREFEFLIAAKKAGVRVPDPVAYANTGFPFYKTWLITKEIKDHSSFVILCRKNKEKAQALIPEISNNINILINNKIHHVDLHPGNILMDGNNNIYIIDFDKACLCLKNKARLAIAYQQRWSRAVHKYKMPEDLAALELG</sequence>
<dbReference type="Gene3D" id="3.30.200.20">
    <property type="entry name" value="Phosphorylase Kinase, domain 1"/>
    <property type="match status" value="1"/>
</dbReference>
<keyword evidence="3" id="KW-1185">Reference proteome</keyword>